<gene>
    <name evidence="6" type="ORF">VitviT2T_030167</name>
</gene>
<reference evidence="6 7" key="1">
    <citation type="journal article" date="2023" name="Hortic Res">
        <title>The complete reference genome for grapevine (Vitis vinifera L.) genetics and breeding.</title>
        <authorList>
            <person name="Shi X."/>
            <person name="Cao S."/>
            <person name="Wang X."/>
            <person name="Huang S."/>
            <person name="Wang Y."/>
            <person name="Liu Z."/>
            <person name="Liu W."/>
            <person name="Leng X."/>
            <person name="Peng Y."/>
            <person name="Wang N."/>
            <person name="Wang Y."/>
            <person name="Ma Z."/>
            <person name="Xu X."/>
            <person name="Zhang F."/>
            <person name="Xue H."/>
            <person name="Zhong H."/>
            <person name="Wang Y."/>
            <person name="Zhang K."/>
            <person name="Velt A."/>
            <person name="Avia K."/>
            <person name="Holtgrawe D."/>
            <person name="Grimplet J."/>
            <person name="Matus J.T."/>
            <person name="Ware D."/>
            <person name="Wu X."/>
            <person name="Wang H."/>
            <person name="Liu C."/>
            <person name="Fang Y."/>
            <person name="Rustenholz C."/>
            <person name="Cheng Z."/>
            <person name="Xiao H."/>
            <person name="Zhou Y."/>
        </authorList>
    </citation>
    <scope>NUCLEOTIDE SEQUENCE [LARGE SCALE GENOMIC DNA]</scope>
    <source>
        <strain evidence="7">cv. Pinot noir / PN40024</strain>
        <tissue evidence="6">Leaf</tissue>
    </source>
</reference>
<dbReference type="InterPro" id="IPR007271">
    <property type="entry name" value="Nuc_sug_transpt"/>
</dbReference>
<evidence type="ECO:0000313" key="7">
    <source>
        <dbReference type="Proteomes" id="UP001227230"/>
    </source>
</evidence>
<feature type="transmembrane region" description="Helical" evidence="5">
    <location>
        <begin position="40"/>
        <end position="63"/>
    </location>
</feature>
<sequence length="144" mass="16508">MKNGMIECSVFHSRFVSPNAKTVSRIYDWHMSKISSKHRALNVLLVVGDCILVGLQPILVFMFKARRQKIGEKSLHSVFAFVQAARNNVLVDPQFSLLYAINNYLKFIMQLYFNSATMKMLSNLKALVIAVLSKIIVRRHFSMI</sequence>
<proteinExistence type="predicted"/>
<keyword evidence="2 5" id="KW-0812">Transmembrane</keyword>
<evidence type="ECO:0000256" key="4">
    <source>
        <dbReference type="ARBA" id="ARBA00023136"/>
    </source>
</evidence>
<name>A0ABY9DYT9_VITVI</name>
<accession>A0ABY9DYT9</accession>
<organism evidence="6 7">
    <name type="scientific">Vitis vinifera</name>
    <name type="common">Grape</name>
    <dbReference type="NCBI Taxonomy" id="29760"/>
    <lineage>
        <taxon>Eukaryota</taxon>
        <taxon>Viridiplantae</taxon>
        <taxon>Streptophyta</taxon>
        <taxon>Embryophyta</taxon>
        <taxon>Tracheophyta</taxon>
        <taxon>Spermatophyta</taxon>
        <taxon>Magnoliopsida</taxon>
        <taxon>eudicotyledons</taxon>
        <taxon>Gunneridae</taxon>
        <taxon>Pentapetalae</taxon>
        <taxon>rosids</taxon>
        <taxon>Vitales</taxon>
        <taxon>Vitaceae</taxon>
        <taxon>Viteae</taxon>
        <taxon>Vitis</taxon>
    </lineage>
</organism>
<protein>
    <submittedName>
        <fullName evidence="6">Uncharacterized protein</fullName>
    </submittedName>
</protein>
<keyword evidence="7" id="KW-1185">Reference proteome</keyword>
<evidence type="ECO:0000256" key="5">
    <source>
        <dbReference type="SAM" id="Phobius"/>
    </source>
</evidence>
<dbReference type="EMBL" id="CP126666">
    <property type="protein sequence ID" value="WKA12813.1"/>
    <property type="molecule type" value="Genomic_DNA"/>
</dbReference>
<keyword evidence="3 5" id="KW-1133">Transmembrane helix</keyword>
<keyword evidence="4 5" id="KW-0472">Membrane</keyword>
<evidence type="ECO:0000256" key="3">
    <source>
        <dbReference type="ARBA" id="ARBA00022989"/>
    </source>
</evidence>
<dbReference type="Proteomes" id="UP001227230">
    <property type="component" value="Chromosome 19"/>
</dbReference>
<dbReference type="PANTHER" id="PTHR10231">
    <property type="entry name" value="NUCLEOTIDE-SUGAR TRANSMEMBRANE TRANSPORTER"/>
    <property type="match status" value="1"/>
</dbReference>
<evidence type="ECO:0000313" key="6">
    <source>
        <dbReference type="EMBL" id="WKA12813.1"/>
    </source>
</evidence>
<evidence type="ECO:0000256" key="1">
    <source>
        <dbReference type="ARBA" id="ARBA00004141"/>
    </source>
</evidence>
<comment type="subcellular location">
    <subcellularLocation>
        <location evidence="1">Membrane</location>
        <topology evidence="1">Multi-pass membrane protein</topology>
    </subcellularLocation>
</comment>
<evidence type="ECO:0000256" key="2">
    <source>
        <dbReference type="ARBA" id="ARBA00022692"/>
    </source>
</evidence>